<dbReference type="PANTHER" id="PTHR22870">
    <property type="entry name" value="REGULATOR OF CHROMOSOME CONDENSATION"/>
    <property type="match status" value="1"/>
</dbReference>
<gene>
    <name evidence="3" type="ORF">RFI_27568</name>
</gene>
<dbReference type="Proteomes" id="UP000023152">
    <property type="component" value="Unassembled WGS sequence"/>
</dbReference>
<dbReference type="AlphaFoldDB" id="X6M7A2"/>
<dbReference type="PROSITE" id="PS00626">
    <property type="entry name" value="RCC1_2"/>
    <property type="match status" value="1"/>
</dbReference>
<proteinExistence type="predicted"/>
<dbReference type="Gene3D" id="2.130.10.30">
    <property type="entry name" value="Regulator of chromosome condensation 1/beta-lactamase-inhibitor protein II"/>
    <property type="match status" value="1"/>
</dbReference>
<comment type="caution">
    <text evidence="3">The sequence shown here is derived from an EMBL/GenBank/DDBJ whole genome shotgun (WGS) entry which is preliminary data.</text>
</comment>
<evidence type="ECO:0000256" key="1">
    <source>
        <dbReference type="ARBA" id="ARBA00022737"/>
    </source>
</evidence>
<name>X6M7A2_RETFI</name>
<dbReference type="OrthoDB" id="1593081at2759"/>
<evidence type="ECO:0000256" key="2">
    <source>
        <dbReference type="PROSITE-ProRule" id="PRU00235"/>
    </source>
</evidence>
<dbReference type="Pfam" id="PF00415">
    <property type="entry name" value="RCC1"/>
    <property type="match status" value="1"/>
</dbReference>
<feature type="repeat" description="RCC1" evidence="2">
    <location>
        <begin position="137"/>
        <end position="187"/>
    </location>
</feature>
<accession>X6M7A2</accession>
<keyword evidence="4" id="KW-1185">Reference proteome</keyword>
<organism evidence="3 4">
    <name type="scientific">Reticulomyxa filosa</name>
    <dbReference type="NCBI Taxonomy" id="46433"/>
    <lineage>
        <taxon>Eukaryota</taxon>
        <taxon>Sar</taxon>
        <taxon>Rhizaria</taxon>
        <taxon>Retaria</taxon>
        <taxon>Foraminifera</taxon>
        <taxon>Monothalamids</taxon>
        <taxon>Reticulomyxidae</taxon>
        <taxon>Reticulomyxa</taxon>
    </lineage>
</organism>
<dbReference type="InterPro" id="IPR009091">
    <property type="entry name" value="RCC1/BLIP-II"/>
</dbReference>
<protein>
    <submittedName>
        <fullName evidence="3">Regulator of chromosome condensation family protein</fullName>
    </submittedName>
</protein>
<dbReference type="PROSITE" id="PS50012">
    <property type="entry name" value="RCC1_3"/>
    <property type="match status" value="2"/>
</dbReference>
<dbReference type="InterPro" id="IPR000408">
    <property type="entry name" value="Reg_chr_condens"/>
</dbReference>
<dbReference type="SUPFAM" id="SSF50985">
    <property type="entry name" value="RCC1/BLIP-II"/>
    <property type="match status" value="1"/>
</dbReference>
<dbReference type="InterPro" id="IPR051210">
    <property type="entry name" value="Ub_ligase/GEF_domain"/>
</dbReference>
<dbReference type="EMBL" id="ASPP01023893">
    <property type="protein sequence ID" value="ETO09809.1"/>
    <property type="molecule type" value="Genomic_DNA"/>
</dbReference>
<sequence>SRHGLALTLECTVFGWGAKQLTNLPADVNAPKILPFLNNLGVTGISCSNTHSAAWHSAHVDVYTWGMPGPWLGFEDKNQQKVFGRVDFHPSVQGLFFLSFHYYLSITIVFFLTEDKNLGVSKVECGTQYTLILLTDGLICTSGVNEHGRMGIGQDIPETAKPMFLENMPAMADMSAGPFHAALLSRQGEVFTFGVGADYRLGHGNEETQWIPKQVEILKDDPIVRIECVEDRTFAITKLGLL</sequence>
<keyword evidence="1" id="KW-0677">Repeat</keyword>
<evidence type="ECO:0000313" key="3">
    <source>
        <dbReference type="EMBL" id="ETO09809.1"/>
    </source>
</evidence>
<dbReference type="PANTHER" id="PTHR22870:SF466">
    <property type="entry name" value="ANKYRIN REPEAT-CONTAINING PROTEIN"/>
    <property type="match status" value="1"/>
</dbReference>
<feature type="repeat" description="RCC1" evidence="2">
    <location>
        <begin position="188"/>
        <end position="239"/>
    </location>
</feature>
<evidence type="ECO:0000313" key="4">
    <source>
        <dbReference type="Proteomes" id="UP000023152"/>
    </source>
</evidence>
<reference evidence="3 4" key="1">
    <citation type="journal article" date="2013" name="Curr. Biol.">
        <title>The Genome of the Foraminiferan Reticulomyxa filosa.</title>
        <authorList>
            <person name="Glockner G."/>
            <person name="Hulsmann N."/>
            <person name="Schleicher M."/>
            <person name="Noegel A.A."/>
            <person name="Eichinger L."/>
            <person name="Gallinger C."/>
            <person name="Pawlowski J."/>
            <person name="Sierra R."/>
            <person name="Euteneuer U."/>
            <person name="Pillet L."/>
            <person name="Moustafa A."/>
            <person name="Platzer M."/>
            <person name="Groth M."/>
            <person name="Szafranski K."/>
            <person name="Schliwa M."/>
        </authorList>
    </citation>
    <scope>NUCLEOTIDE SEQUENCE [LARGE SCALE GENOMIC DNA]</scope>
</reference>
<feature type="non-terminal residue" evidence="3">
    <location>
        <position position="1"/>
    </location>
</feature>